<keyword evidence="6" id="KW-1185">Reference proteome</keyword>
<dbReference type="GO" id="GO:0005509">
    <property type="term" value="F:calcium ion binding"/>
    <property type="evidence" value="ECO:0007669"/>
    <property type="project" value="InterPro"/>
</dbReference>
<dbReference type="EMBL" id="AC008026">
    <property type="status" value="NOT_ANNOTATED_CDS"/>
    <property type="molecule type" value="Genomic_DNA"/>
</dbReference>
<feature type="domain" description="EF-hand" evidence="4">
    <location>
        <begin position="83"/>
        <end position="118"/>
    </location>
</feature>
<reference evidence="5 6" key="3">
    <citation type="journal article" date="2006" name="Nature">
        <title>DNA sequence of human chromosome 17 and analysis of rearrangement in the human lineage.</title>
        <authorList>
            <person name="Zody M.C."/>
            <person name="Garber M."/>
            <person name="Adams D.J."/>
            <person name="Sharpe T."/>
            <person name="Harrow J."/>
            <person name="Lupski J.R."/>
            <person name="Nicholson C."/>
            <person name="Searle S.M."/>
            <person name="Wilming L."/>
            <person name="Young S.K."/>
            <person name="Abouelleil A."/>
            <person name="Allen N.R."/>
            <person name="Bi W."/>
            <person name="Bloom T."/>
            <person name="Borowsky M.L."/>
            <person name="Bugalter B.E."/>
            <person name="Butler J."/>
            <person name="Chang J.L."/>
            <person name="Chen C.K."/>
            <person name="Cook A."/>
            <person name="Corum B."/>
            <person name="Cuomo C.A."/>
            <person name="de Jong P.J."/>
            <person name="DeCaprio D."/>
            <person name="Dewar K."/>
            <person name="FitzGerald M."/>
            <person name="Gilbert J."/>
            <person name="Gibson R."/>
            <person name="Gnerre S."/>
            <person name="Goldstein S."/>
            <person name="Grafham D.V."/>
            <person name="Grocock R."/>
            <person name="Hafez N."/>
            <person name="Hagopian D.S."/>
            <person name="Hart E."/>
            <person name="Norman C.H."/>
            <person name="Humphray S."/>
            <person name="Jaffe D.B."/>
            <person name="Jones M."/>
            <person name="Kamal M."/>
            <person name="Khodiyar V.K."/>
            <person name="LaButti K."/>
            <person name="Laird G."/>
            <person name="Lehoczky J."/>
            <person name="Liu X."/>
            <person name="Lokyitsang T."/>
            <person name="Loveland J."/>
            <person name="Lui A."/>
            <person name="Macdonald P."/>
            <person name="Major J.E."/>
            <person name="Matthews L."/>
            <person name="Mauceli E."/>
            <person name="McCarroll S.A."/>
            <person name="Mihalev A.H."/>
            <person name="Mudge J."/>
            <person name="Nguyen C."/>
            <person name="Nicol R."/>
            <person name="O'Leary S.B."/>
            <person name="Osoegawa K."/>
            <person name="Schwartz D.C."/>
            <person name="Shaw-Smith C."/>
            <person name="Stankiewicz P."/>
            <person name="Steward C."/>
            <person name="Swarbreck D."/>
            <person name="Venkataraman V."/>
            <person name="Whittaker C.A."/>
            <person name="Yang X."/>
            <person name="Zimmer A.R."/>
            <person name="Bradley A."/>
            <person name="Hubbard T."/>
            <person name="Birren B.W."/>
            <person name="Rogers J."/>
            <person name="Lander E.S."/>
            <person name="Nusbaum C."/>
        </authorList>
    </citation>
    <scope>NUCLEOTIDE SEQUENCE [LARGE SCALE GENOMIC DNA]</scope>
</reference>
<gene>
    <name evidence="5" type="primary">EFCAB3</name>
</gene>
<dbReference type="InterPro" id="IPR018247">
    <property type="entry name" value="EF_Hand_1_Ca_BS"/>
</dbReference>
<name>E5RJB7_HUMAN</name>
<evidence type="ECO:0000313" key="5">
    <source>
        <dbReference type="Ensembl" id="ENSP00000429124.1"/>
    </source>
</evidence>
<evidence type="ECO:0000256" key="3">
    <source>
        <dbReference type="ARBA" id="ARBA00022837"/>
    </source>
</evidence>
<dbReference type="OpenTargets" id="ENSG00000172421"/>
<dbReference type="UCSC" id="uc060ikt.1">
    <property type="organism name" value="human"/>
</dbReference>
<evidence type="ECO:0000313" key="6">
    <source>
        <dbReference type="Proteomes" id="UP000005640"/>
    </source>
</evidence>
<dbReference type="PANTHER" id="PTHR22656:SF1">
    <property type="entry name" value="EF-HAND CALCIUM-BINDING DOMAIN-CONTAINING PROTEIN 13"/>
    <property type="match status" value="1"/>
</dbReference>
<dbReference type="PROSITE" id="PS00018">
    <property type="entry name" value="EF_HAND_1"/>
    <property type="match status" value="1"/>
</dbReference>
<organism evidence="5 6">
    <name type="scientific">Homo sapiens</name>
    <name type="common">Human</name>
    <dbReference type="NCBI Taxonomy" id="9606"/>
    <lineage>
        <taxon>Eukaryota</taxon>
        <taxon>Metazoa</taxon>
        <taxon>Chordata</taxon>
        <taxon>Craniata</taxon>
        <taxon>Vertebrata</taxon>
        <taxon>Euteleostomi</taxon>
        <taxon>Mammalia</taxon>
        <taxon>Eutheria</taxon>
        <taxon>Euarchontoglires</taxon>
        <taxon>Primates</taxon>
        <taxon>Haplorrhini</taxon>
        <taxon>Catarrhini</taxon>
        <taxon>Hominidae</taxon>
        <taxon>Homo</taxon>
    </lineage>
</organism>
<dbReference type="InterPro" id="IPR002048">
    <property type="entry name" value="EF_hand_dom"/>
</dbReference>
<keyword evidence="3" id="KW-0106">Calcium</keyword>
<protein>
    <submittedName>
        <fullName evidence="5">EF-hand calcium binding domain 3</fullName>
    </submittedName>
</protein>
<evidence type="ECO:0007829" key="8">
    <source>
        <dbReference type="ProteomicsDB" id="E5RJB7"/>
    </source>
</evidence>
<keyword evidence="2" id="KW-0677">Repeat</keyword>
<dbReference type="HOGENOM" id="CLU_1639247_0_0_1"/>
<dbReference type="SUPFAM" id="SSF47473">
    <property type="entry name" value="EF-hand"/>
    <property type="match status" value="1"/>
</dbReference>
<evidence type="ECO:0000259" key="4">
    <source>
        <dbReference type="PROSITE" id="PS50222"/>
    </source>
</evidence>
<reference evidence="5 6" key="2">
    <citation type="journal article" date="2004" name="Nature">
        <title>Finishing the euchromatic sequence of the human genome.</title>
        <authorList>
            <consortium name="International Human Genome Sequencing Consortium"/>
        </authorList>
    </citation>
    <scope>NUCLEOTIDE SEQUENCE [LARGE SCALE GENOMIC DNA]</scope>
</reference>
<dbReference type="GeneTree" id="ENSGT00940000161358"/>
<feature type="non-terminal residue" evidence="5">
    <location>
        <position position="174"/>
    </location>
</feature>
<dbReference type="Antibodypedia" id="18612">
    <property type="antibodies" value="34 antibodies from 19 providers"/>
</dbReference>
<dbReference type="Ensembl" id="ENST00000520404.5">
    <property type="protein sequence ID" value="ENSP00000429124.1"/>
    <property type="gene ID" value="ENSG00000172421.10"/>
</dbReference>
<reference evidence="5 6" key="1">
    <citation type="journal article" date="2001" name="Nature">
        <title>Initial sequencing and analysis of the human genome.</title>
        <authorList>
            <consortium name="International Human Genome Sequencing Consortium"/>
            <person name="Lander E.S."/>
            <person name="Linton L.M."/>
            <person name="Birren B."/>
            <person name="Nusbaum C."/>
            <person name="Zody M.C."/>
            <person name="Baldwin J."/>
            <person name="Devon K."/>
            <person name="Dewar K."/>
            <person name="Doyle M."/>
            <person name="FitzHugh W."/>
            <person name="Funke R."/>
            <person name="Gage D."/>
            <person name="Harris K."/>
            <person name="Heaford A."/>
            <person name="Howland J."/>
            <person name="Kann L."/>
            <person name="Lehoczky J."/>
            <person name="LeVine R."/>
            <person name="McEwan P."/>
            <person name="McKernan K."/>
            <person name="Meldrim J."/>
            <person name="Mesirov J.P."/>
            <person name="Miranda C."/>
            <person name="Morris W."/>
            <person name="Naylor J."/>
            <person name="Raymond C."/>
            <person name="Rosetti M."/>
            <person name="Santos R."/>
            <person name="Sheridan A."/>
            <person name="Sougnez C."/>
            <person name="Stange-Thomann N."/>
            <person name="Stojanovic N."/>
            <person name="Subramanian A."/>
            <person name="Wyman D."/>
            <person name="Rogers J."/>
            <person name="Sulston J."/>
            <person name="Ainscough R."/>
            <person name="Beck S."/>
            <person name="Bentley D."/>
            <person name="Burton J."/>
            <person name="Clee C."/>
            <person name="Carter N."/>
            <person name="Coulson A."/>
            <person name="Deadman R."/>
            <person name="Deloukas P."/>
            <person name="Dunham A."/>
            <person name="Dunham I."/>
            <person name="Durbin R."/>
            <person name="French L."/>
            <person name="Grafham D."/>
            <person name="Gregory S."/>
            <person name="Hubbard T."/>
            <person name="Humphray S."/>
            <person name="Hunt A."/>
            <person name="Jones M."/>
            <person name="Lloyd C."/>
            <person name="McMurray A."/>
            <person name="Matthews L."/>
            <person name="Mercer S."/>
            <person name="Milne S."/>
            <person name="Mullikin J.C."/>
            <person name="Mungall A."/>
            <person name="Plumb R."/>
            <person name="Ross M."/>
            <person name="Shownkeen R."/>
            <person name="Sims S."/>
            <person name="Waterston R.H."/>
            <person name="Wilson R.K."/>
            <person name="Hillier L.W."/>
            <person name="McPherson J.D."/>
            <person name="Marra M.A."/>
            <person name="Mardis E.R."/>
            <person name="Fulton L.A."/>
            <person name="Chinwalla A.T."/>
            <person name="Pepin K.H."/>
            <person name="Gish W.R."/>
            <person name="Chissoe S.L."/>
            <person name="Wendl M.C."/>
            <person name="Delehaunty K.D."/>
            <person name="Miner T.L."/>
            <person name="Delehaunty A."/>
            <person name="Kramer J.B."/>
            <person name="Cook L.L."/>
            <person name="Fulton R.S."/>
            <person name="Johnson D.L."/>
            <person name="Minx P.J."/>
            <person name="Clifton S.W."/>
            <person name="Hawkins T."/>
            <person name="Branscomb E."/>
            <person name="Predki P."/>
            <person name="Richardson P."/>
            <person name="Wenning S."/>
            <person name="Slezak T."/>
            <person name="Doggett N."/>
            <person name="Cheng J.F."/>
            <person name="Olsen A."/>
            <person name="Lucas S."/>
            <person name="Elkin C."/>
            <person name="Uberbacher E."/>
            <person name="Frazier M."/>
            <person name="Gibbs R.A."/>
            <person name="Muzny D.M."/>
            <person name="Scherer S.E."/>
            <person name="Bouck J.B."/>
            <person name="Sodergren E.J."/>
            <person name="Worley K.C."/>
            <person name="Rives C.M."/>
            <person name="Gorrell J.H."/>
            <person name="Metzker M.L."/>
            <person name="Naylor S.L."/>
            <person name="Kucherlapati R.S."/>
            <person name="Nelson D.L."/>
            <person name="Weinstock G.M."/>
            <person name="Sakaki Y."/>
            <person name="Fujiyama A."/>
            <person name="Hattori M."/>
            <person name="Yada T."/>
            <person name="Toyoda A."/>
            <person name="Itoh T."/>
            <person name="Kawagoe C."/>
            <person name="Watanabe H."/>
            <person name="Totoki Y."/>
            <person name="Taylor T."/>
            <person name="Weissenbach J."/>
            <person name="Heilig R."/>
            <person name="Saurin W."/>
            <person name="Artiguenave F."/>
            <person name="Brottier P."/>
            <person name="Bruls T."/>
            <person name="Pelletier E."/>
            <person name="Robert C."/>
            <person name="Wincker P."/>
            <person name="Smith D.R."/>
            <person name="Doucette-Stamm L."/>
            <person name="Rubenfield M."/>
            <person name="Weinstock K."/>
            <person name="Lee H.M."/>
            <person name="Dubois J."/>
            <person name="Rosenthal A."/>
            <person name="Platzer M."/>
            <person name="Nyakatura G."/>
            <person name="Taudien S."/>
            <person name="Rump A."/>
            <person name="Yang H."/>
            <person name="Yu J."/>
            <person name="Wang J."/>
            <person name="Huang G."/>
            <person name="Gu J."/>
            <person name="Hood L."/>
            <person name="Rowen L."/>
            <person name="Madan A."/>
            <person name="Qin S."/>
            <person name="Davis R.W."/>
            <person name="Federspiel N.A."/>
            <person name="Abola A.P."/>
            <person name="Proctor M.J."/>
            <person name="Myers R.M."/>
            <person name="Schmutz J."/>
            <person name="Dickson M."/>
            <person name="Grimwood J."/>
            <person name="Cox D.R."/>
            <person name="Olson M.V."/>
            <person name="Kaul R."/>
            <person name="Raymond C."/>
            <person name="Shimizu N."/>
            <person name="Kawasaki K."/>
            <person name="Minoshima S."/>
            <person name="Evans G.A."/>
            <person name="Athanasiou M."/>
            <person name="Schultz R."/>
            <person name="Roe B.A."/>
            <person name="Chen F."/>
            <person name="Pan H."/>
            <person name="Ramser J."/>
            <person name="Lehrach H."/>
            <person name="Reinhardt R."/>
            <person name="McCombie W.R."/>
            <person name="de la Bastide M."/>
            <person name="Dedhia N."/>
            <person name="Blocker H."/>
            <person name="Hornischer K."/>
            <person name="Nordsiek G."/>
            <person name="Agarwala R."/>
            <person name="Aravind L."/>
            <person name="Bailey J.A."/>
            <person name="Bateman A."/>
            <person name="Batzoglou S."/>
            <person name="Birney E."/>
            <person name="Bork P."/>
            <person name="Brown D.G."/>
            <person name="Burge C.B."/>
            <person name="Cerutti L."/>
            <person name="Chen H.C."/>
            <person name="Church D."/>
            <person name="Clamp M."/>
            <person name="Copley R.R."/>
            <person name="Doerks T."/>
            <person name="Eddy S.R."/>
            <person name="Eichler E.E."/>
            <person name="Furey T.S."/>
            <person name="Galagan J."/>
            <person name="Gilbert J.G."/>
            <person name="Harmon C."/>
            <person name="Hayashizaki Y."/>
            <person name="Haussler D."/>
            <person name="Hermjakob H."/>
            <person name="Hokamp K."/>
            <person name="Jang W."/>
            <person name="Johnson L.S."/>
            <person name="Jones T.A."/>
            <person name="Kasif S."/>
            <person name="Kaspryzk A."/>
            <person name="Kennedy S."/>
            <person name="Kent W.J."/>
            <person name="Kitts P."/>
            <person name="Koonin E.V."/>
            <person name="Korf I."/>
            <person name="Kulp D."/>
            <person name="Lancet D."/>
            <person name="Lowe T.M."/>
            <person name="McLysaght A."/>
            <person name="Mikkelsen T."/>
            <person name="Moran J.V."/>
            <person name="Mulder N."/>
            <person name="Pollara V.J."/>
            <person name="Ponting C.P."/>
            <person name="Schuler G."/>
            <person name="Schultz J."/>
            <person name="Slater G."/>
            <person name="Smit A.F."/>
            <person name="Stupka E."/>
            <person name="Szustakowski J."/>
            <person name="Thierry-Mieg D."/>
            <person name="Thierry-Mieg J."/>
            <person name="Wagner L."/>
            <person name="Wallis J."/>
            <person name="Wheeler R."/>
            <person name="Williams A."/>
            <person name="Wolf Y.I."/>
            <person name="Wolfe K.H."/>
            <person name="Yang S.P."/>
            <person name="Yeh R.F."/>
            <person name="Collins F."/>
            <person name="Guyer M.S."/>
            <person name="Peterson J."/>
            <person name="Felsenfeld A."/>
            <person name="Wetterstrand K.A."/>
            <person name="Patrinos A."/>
            <person name="Morgan M.J."/>
            <person name="de Jong P."/>
            <person name="Catanese J.J."/>
            <person name="Osoegawa K."/>
            <person name="Shizuya H."/>
            <person name="Choi S."/>
            <person name="Chen Y.J."/>
        </authorList>
    </citation>
    <scope>NUCLEOTIDE SEQUENCE [LARGE SCALE GENOMIC DNA]</scope>
</reference>
<proteinExistence type="evidence at protein level"/>
<keyword evidence="7 8" id="KW-1267">Proteomics identification</keyword>
<evidence type="ECO:0000256" key="2">
    <source>
        <dbReference type="ARBA" id="ARBA00022737"/>
    </source>
</evidence>
<dbReference type="InterPro" id="IPR011992">
    <property type="entry name" value="EF-hand-dom_pair"/>
</dbReference>
<dbReference type="MassIVE" id="E5RJB7"/>
<dbReference type="ChiTaRS" id="EFCAB3">
    <property type="organism name" value="human"/>
</dbReference>
<reference evidence="5" key="5">
    <citation type="submission" date="2025-09" db="UniProtKB">
        <authorList>
            <consortium name="Ensembl"/>
        </authorList>
    </citation>
    <scope>IDENTIFICATION</scope>
</reference>
<dbReference type="OMA" id="AYMNRNT"/>
<dbReference type="Gene3D" id="1.10.238.10">
    <property type="entry name" value="EF-hand"/>
    <property type="match status" value="1"/>
</dbReference>
<dbReference type="OrthoDB" id="26525at2759"/>
<dbReference type="Bgee" id="ENSG00000172421">
    <property type="expression patterns" value="Expressed in male germ line stem cell (sensu Vertebrata) in testis and 59 other cell types or tissues"/>
</dbReference>
<dbReference type="AlphaFoldDB" id="E5RJB7"/>
<evidence type="ECO:0000256" key="1">
    <source>
        <dbReference type="ARBA" id="ARBA00022723"/>
    </source>
</evidence>
<accession>E5RJB7</accession>
<dbReference type="Proteomes" id="UP000005640">
    <property type="component" value="Chromosome 17"/>
</dbReference>
<reference evidence="5" key="4">
    <citation type="submission" date="2025-08" db="UniProtKB">
        <authorList>
            <consortium name="Ensembl"/>
        </authorList>
    </citation>
    <scope>IDENTIFICATION</scope>
</reference>
<dbReference type="ExpressionAtlas" id="E5RJB7">
    <property type="expression patterns" value="baseline and differential"/>
</dbReference>
<dbReference type="SMR" id="E5RJB7"/>
<sequence length="174" mass="19730">MAVSEIKPKLKLNPLTKVPISHNKRDRDLPGSLQCQLQHKEKKLSASQMAAFQDAYNFFYKDKTGCIDFHGLMCTVAKLGMNLTKHDVYNELKCADIDRDGKVNFSDFIKVLTDKNLFLKAVVPEKETCLDLAGNPGILLFEILSRLLETSALPRKSIIEIVSYFQRKFQHTGP</sequence>
<dbReference type="PANTHER" id="PTHR22656">
    <property type="entry name" value="EF-HAND CALCIUM-BINDING DOMAIN-CONTAINING PROTEIN 13"/>
    <property type="match status" value="1"/>
</dbReference>
<keyword evidence="1" id="KW-0479">Metal-binding</keyword>
<dbReference type="HGNC" id="HGNC:26379">
    <property type="gene designation" value="EFCAB3"/>
</dbReference>
<dbReference type="ProteomicsDB" id="16549"/>
<dbReference type="VEuPathDB" id="HostDB:ENSG00000172421"/>
<dbReference type="PROSITE" id="PS50222">
    <property type="entry name" value="EF_HAND_2"/>
    <property type="match status" value="1"/>
</dbReference>
<dbReference type="Pfam" id="PF13833">
    <property type="entry name" value="EF-hand_8"/>
    <property type="match status" value="1"/>
</dbReference>
<evidence type="ECO:0007829" key="7">
    <source>
        <dbReference type="PeptideAtlas" id="E5RJB7"/>
    </source>
</evidence>